<name>A0ACD5Y1E1_AVESA</name>
<reference evidence="1" key="2">
    <citation type="submission" date="2025-09" db="UniProtKB">
        <authorList>
            <consortium name="EnsemblPlants"/>
        </authorList>
    </citation>
    <scope>IDENTIFICATION</scope>
</reference>
<evidence type="ECO:0000313" key="2">
    <source>
        <dbReference type="Proteomes" id="UP001732700"/>
    </source>
</evidence>
<sequence length="206" mass="22633">MATEAKSAGRALRRPLQPRDSNVASPTVASAAALAGKGKGKTKARTRLAAATPASPPSVRSYVKPERSRVECPLKQVSLAEELEKARERRGRLRVARQLTDRVLDEREEALRWEVREWERRAQEQRRLVAELMRLIGMPEVYTPLESLRSKEERKRKDAISNPGSPGSASTASTLLEEVGVNSCGQELDAPETTATTATTTSESTI</sequence>
<accession>A0ACD5Y1E1</accession>
<organism evidence="1 2">
    <name type="scientific">Avena sativa</name>
    <name type="common">Oat</name>
    <dbReference type="NCBI Taxonomy" id="4498"/>
    <lineage>
        <taxon>Eukaryota</taxon>
        <taxon>Viridiplantae</taxon>
        <taxon>Streptophyta</taxon>
        <taxon>Embryophyta</taxon>
        <taxon>Tracheophyta</taxon>
        <taxon>Spermatophyta</taxon>
        <taxon>Magnoliopsida</taxon>
        <taxon>Liliopsida</taxon>
        <taxon>Poales</taxon>
        <taxon>Poaceae</taxon>
        <taxon>BOP clade</taxon>
        <taxon>Pooideae</taxon>
        <taxon>Poodae</taxon>
        <taxon>Poeae</taxon>
        <taxon>Poeae Chloroplast Group 1 (Aveneae type)</taxon>
        <taxon>Aveninae</taxon>
        <taxon>Avena</taxon>
    </lineage>
</organism>
<proteinExistence type="predicted"/>
<protein>
    <submittedName>
        <fullName evidence="1">Uncharacterized protein</fullName>
    </submittedName>
</protein>
<evidence type="ECO:0000313" key="1">
    <source>
        <dbReference type="EnsemblPlants" id="AVESA.00010b.r2.5CG0887350.1.CDS"/>
    </source>
</evidence>
<dbReference type="Proteomes" id="UP001732700">
    <property type="component" value="Chromosome 5C"/>
</dbReference>
<dbReference type="EnsemblPlants" id="AVESA.00010b.r2.5CG0887350.1">
    <property type="protein sequence ID" value="AVESA.00010b.r2.5CG0887350.1.CDS"/>
    <property type="gene ID" value="AVESA.00010b.r2.5CG0887350"/>
</dbReference>
<reference evidence="1" key="1">
    <citation type="submission" date="2021-05" db="EMBL/GenBank/DDBJ databases">
        <authorList>
            <person name="Scholz U."/>
            <person name="Mascher M."/>
            <person name="Fiebig A."/>
        </authorList>
    </citation>
    <scope>NUCLEOTIDE SEQUENCE [LARGE SCALE GENOMIC DNA]</scope>
</reference>
<keyword evidence="2" id="KW-1185">Reference proteome</keyword>